<protein>
    <submittedName>
        <fullName evidence="2">Uncharacterized protein</fullName>
    </submittedName>
</protein>
<organism evidence="2 3">
    <name type="scientific">Variovorax humicola</name>
    <dbReference type="NCBI Taxonomy" id="1769758"/>
    <lineage>
        <taxon>Bacteria</taxon>
        <taxon>Pseudomonadati</taxon>
        <taxon>Pseudomonadota</taxon>
        <taxon>Betaproteobacteria</taxon>
        <taxon>Burkholderiales</taxon>
        <taxon>Comamonadaceae</taxon>
        <taxon>Variovorax</taxon>
    </lineage>
</organism>
<dbReference type="RefSeq" id="WP_340363279.1">
    <property type="nucleotide sequence ID" value="NZ_JBBKZV010000004.1"/>
</dbReference>
<feature type="region of interest" description="Disordered" evidence="1">
    <location>
        <begin position="62"/>
        <end position="83"/>
    </location>
</feature>
<keyword evidence="3" id="KW-1185">Reference proteome</keyword>
<gene>
    <name evidence="2" type="ORF">WKW80_09275</name>
</gene>
<evidence type="ECO:0000313" key="2">
    <source>
        <dbReference type="EMBL" id="MEJ8822229.1"/>
    </source>
</evidence>
<proteinExistence type="predicted"/>
<reference evidence="2 3" key="1">
    <citation type="submission" date="2024-03" db="EMBL/GenBank/DDBJ databases">
        <title>Novel species of the genus Variovorax.</title>
        <authorList>
            <person name="Liu Q."/>
            <person name="Xin Y.-H."/>
        </authorList>
    </citation>
    <scope>NUCLEOTIDE SEQUENCE [LARGE SCALE GENOMIC DNA]</scope>
    <source>
        <strain evidence="2 3">KACC 18501</strain>
    </source>
</reference>
<evidence type="ECO:0000256" key="1">
    <source>
        <dbReference type="SAM" id="MobiDB-lite"/>
    </source>
</evidence>
<sequence>MTSPQSWGLPATRACTGCGRTLPLTDEHFYRKTGPYRYPWQVWSLGATCKACTAAKSRSWERANAERRNERRRAKRAEAKAQALRPPAVLMTPEAAAAHHAVAEVRKARAEKLVFTKALIKHSARVRGDPSPKLWYGRFAGRTQAEKTAILKAEKAQAEAAEQHGPTPDAEQLEHLERMHRLIAENRLKFGDRSATKQPPPFCGSPTTD</sequence>
<accession>A0ABU8VYC8</accession>
<dbReference type="EMBL" id="JBBKZV010000004">
    <property type="protein sequence ID" value="MEJ8822229.1"/>
    <property type="molecule type" value="Genomic_DNA"/>
</dbReference>
<feature type="region of interest" description="Disordered" evidence="1">
    <location>
        <begin position="187"/>
        <end position="209"/>
    </location>
</feature>
<dbReference type="Proteomes" id="UP001363010">
    <property type="component" value="Unassembled WGS sequence"/>
</dbReference>
<evidence type="ECO:0000313" key="3">
    <source>
        <dbReference type="Proteomes" id="UP001363010"/>
    </source>
</evidence>
<comment type="caution">
    <text evidence="2">The sequence shown here is derived from an EMBL/GenBank/DDBJ whole genome shotgun (WGS) entry which is preliminary data.</text>
</comment>
<name>A0ABU8VYC8_9BURK</name>